<feature type="chain" id="PRO_5004015165" evidence="4">
    <location>
        <begin position="19"/>
        <end position="608"/>
    </location>
</feature>
<dbReference type="Pfam" id="PF07753">
    <property type="entry name" value="DUF1609"/>
    <property type="match status" value="1"/>
</dbReference>
<sequence length="608" mass="71434">MMRTWMVYVVGLVGELYGSQVEETGEMREMKEALERLFSRRLSDSEIEMVESLENGGNFETRVLVPVIFHKDKVVVSPAARYRDIEKEERVYVEEVIRRLRSLVWHSMVYIYVPKNNDWIMDLICKVSGMSSPQRLDDVALYKDTGGNCGMKFVDLVNKMFKQNADMLKKFGDLLSNGAETRILELPDSLREDERRREVEMLQRVKEYGKMLCTKERQKEIVEAQKIMCDACEQIWRREEDRREFTMEIYSRYLNMKVMRGGVERDVEDPLIDHMDHYMLISTHKKYKCMDVVAELVRKVFVEDKDIEDSDVMSAVCSVGERKRLKEMREMEERKRKEEERAKNEEELWRMIEREESKGRGKKKRGNRGAGESKEEDRGEEGGVEAEDPLEEMAVGEAWRKKKGSGEKRISEEHHYKVHKRVLRWMKSAEKIKRELDEGYEKKWRGKSVEEIKEQKKVHDIVEVMKLLRDKEECDRFFVRTGKYMKGGSERWKMVANGILEEGGEKKVGKVEVGLFKGERGESVVYHLMFRPTETERTGMVGGSSFGKGDDVDEIKKEESSDMSGFRYPPGVRCEMTSNGNEFRIEYRNRKNTSEVLRTLTILRIPET</sequence>
<feature type="signal peptide" evidence="4">
    <location>
        <begin position="1"/>
        <end position="18"/>
    </location>
</feature>
<proteinExistence type="inferred from homology"/>
<evidence type="ECO:0000256" key="1">
    <source>
        <dbReference type="ARBA" id="ARBA00009465"/>
    </source>
</evidence>
<accession>M1JK01</accession>
<feature type="coiled-coil region" evidence="2">
    <location>
        <begin position="321"/>
        <end position="355"/>
    </location>
</feature>
<protein>
    <submittedName>
        <fullName evidence="5">Uncharacterized protein</fullName>
    </submittedName>
</protein>
<gene>
    <name evidence="5" type="ORF">ECU07_1850</name>
</gene>
<feature type="compositionally biased region" description="Basic and acidic residues" evidence="3">
    <location>
        <begin position="371"/>
        <end position="381"/>
    </location>
</feature>
<dbReference type="VEuPathDB" id="MicrosporidiaDB:AEWR_060030"/>
<dbReference type="VEuPathDB" id="MicrosporidiaDB:ECU11_2090"/>
<dbReference type="VEuPathDB" id="MicrosporidiaDB:AEWQ_071840"/>
<reference evidence="5" key="1">
    <citation type="journal article" date="2013" name="Eukaryot. Cell">
        <title>Extremely Reduced Levels of Heterozygosity in the Vertebrate Pathogen Encephalitozoon cuniculi.</title>
        <authorList>
            <person name="Selman M."/>
            <person name="Sak B."/>
            <person name="Kvac M."/>
            <person name="Farinelli L."/>
            <person name="Weiss L.M."/>
            <person name="Corradi N."/>
        </authorList>
    </citation>
    <scope>NUCLEOTIDE SEQUENCE</scope>
</reference>
<dbReference type="AlphaFoldDB" id="M1JK01"/>
<keyword evidence="4" id="KW-0732">Signal</keyword>
<name>M1JK01_ENCCN</name>
<evidence type="ECO:0000256" key="3">
    <source>
        <dbReference type="SAM" id="MobiDB-lite"/>
    </source>
</evidence>
<dbReference type="InterPro" id="IPR011667">
    <property type="entry name" value="UPF0329"/>
</dbReference>
<evidence type="ECO:0000256" key="4">
    <source>
        <dbReference type="SAM" id="SignalP"/>
    </source>
</evidence>
<dbReference type="VEuPathDB" id="MicrosporidiaDB:AEWR_071830"/>
<feature type="region of interest" description="Disordered" evidence="3">
    <location>
        <begin position="356"/>
        <end position="390"/>
    </location>
</feature>
<evidence type="ECO:0000313" key="5">
    <source>
        <dbReference type="EMBL" id="AGE95794.1"/>
    </source>
</evidence>
<dbReference type="VEuPathDB" id="MicrosporidiaDB:AEWD_061630"/>
<comment type="similarity">
    <text evidence="1">Belongs to the UPF0329 family.</text>
</comment>
<dbReference type="VEuPathDB" id="MicrosporidiaDB:ECU10_0050"/>
<dbReference type="InterPro" id="IPR022115">
    <property type="entry name" value="DUF3654"/>
</dbReference>
<dbReference type="EMBL" id="KC513610">
    <property type="protein sequence ID" value="AGE95794.1"/>
    <property type="molecule type" value="Genomic_DNA"/>
</dbReference>
<keyword evidence="2" id="KW-0175">Coiled coil</keyword>
<dbReference type="VEuPathDB" id="MicrosporidiaDB:M970_071830"/>
<evidence type="ECO:0000256" key="2">
    <source>
        <dbReference type="SAM" id="Coils"/>
    </source>
</evidence>
<organism evidence="5">
    <name type="scientific">Encephalitozoon cuniculi</name>
    <name type="common">Microsporidian parasite</name>
    <dbReference type="NCBI Taxonomy" id="6035"/>
    <lineage>
        <taxon>Eukaryota</taxon>
        <taxon>Fungi</taxon>
        <taxon>Fungi incertae sedis</taxon>
        <taxon>Microsporidia</taxon>
        <taxon>Unikaryonidae</taxon>
        <taxon>Encephalitozoon</taxon>
    </lineage>
</organism>
<dbReference type="VEuPathDB" id="MicrosporidiaDB:AEWD_082040"/>
<dbReference type="Pfam" id="PF12376">
    <property type="entry name" value="DUF3654"/>
    <property type="match status" value="1"/>
</dbReference>